<dbReference type="Proteomes" id="UP000324222">
    <property type="component" value="Unassembled WGS sequence"/>
</dbReference>
<comment type="caution">
    <text evidence="2">The sequence shown here is derived from an EMBL/GenBank/DDBJ whole genome shotgun (WGS) entry which is preliminary data.</text>
</comment>
<feature type="region of interest" description="Disordered" evidence="1">
    <location>
        <begin position="1"/>
        <end position="32"/>
    </location>
</feature>
<evidence type="ECO:0000313" key="2">
    <source>
        <dbReference type="EMBL" id="MPC08837.1"/>
    </source>
</evidence>
<dbReference type="AlphaFoldDB" id="A0A5B7CH62"/>
<accession>A0A5B7CH62</accession>
<proteinExistence type="predicted"/>
<keyword evidence="3" id="KW-1185">Reference proteome</keyword>
<evidence type="ECO:0000256" key="1">
    <source>
        <dbReference type="SAM" id="MobiDB-lite"/>
    </source>
</evidence>
<name>A0A5B7CH62_PORTR</name>
<gene>
    <name evidence="2" type="ORF">E2C01_001431</name>
</gene>
<dbReference type="EMBL" id="VSRR010000046">
    <property type="protein sequence ID" value="MPC08837.1"/>
    <property type="molecule type" value="Genomic_DNA"/>
</dbReference>
<organism evidence="2 3">
    <name type="scientific">Portunus trituberculatus</name>
    <name type="common">Swimming crab</name>
    <name type="synonym">Neptunus trituberculatus</name>
    <dbReference type="NCBI Taxonomy" id="210409"/>
    <lineage>
        <taxon>Eukaryota</taxon>
        <taxon>Metazoa</taxon>
        <taxon>Ecdysozoa</taxon>
        <taxon>Arthropoda</taxon>
        <taxon>Crustacea</taxon>
        <taxon>Multicrustacea</taxon>
        <taxon>Malacostraca</taxon>
        <taxon>Eumalacostraca</taxon>
        <taxon>Eucarida</taxon>
        <taxon>Decapoda</taxon>
        <taxon>Pleocyemata</taxon>
        <taxon>Brachyura</taxon>
        <taxon>Eubrachyura</taxon>
        <taxon>Portunoidea</taxon>
        <taxon>Portunidae</taxon>
        <taxon>Portuninae</taxon>
        <taxon>Portunus</taxon>
    </lineage>
</organism>
<reference evidence="2 3" key="1">
    <citation type="submission" date="2019-05" db="EMBL/GenBank/DDBJ databases">
        <title>Another draft genome of Portunus trituberculatus and its Hox gene families provides insights of decapod evolution.</title>
        <authorList>
            <person name="Jeong J.-H."/>
            <person name="Song I."/>
            <person name="Kim S."/>
            <person name="Choi T."/>
            <person name="Kim D."/>
            <person name="Ryu S."/>
            <person name="Kim W."/>
        </authorList>
    </citation>
    <scope>NUCLEOTIDE SEQUENCE [LARGE SCALE GENOMIC DNA]</scope>
    <source>
        <tissue evidence="2">Muscle</tissue>
    </source>
</reference>
<sequence length="80" mass="9077">MNRTETAQPLPVPDRMPPRSASSSEEDLDMDYMDIDEEQNSPAMRSRMPGLQTLGQVQVRLERRCGWGVSLRETEETPLG</sequence>
<protein>
    <submittedName>
        <fullName evidence="2">Uncharacterized protein</fullName>
    </submittedName>
</protein>
<evidence type="ECO:0000313" key="3">
    <source>
        <dbReference type="Proteomes" id="UP000324222"/>
    </source>
</evidence>